<comment type="subcellular location">
    <subcellularLocation>
        <location evidence="1">Membrane</location>
        <topology evidence="1">Multi-pass membrane protein</topology>
    </subcellularLocation>
</comment>
<protein>
    <submittedName>
        <fullName evidence="9">Long-chain-alcoholO-fatty-acyl transferase</fullName>
    </submittedName>
</protein>
<feature type="transmembrane region" description="Helical" evidence="7">
    <location>
        <begin position="83"/>
        <end position="105"/>
    </location>
</feature>
<dbReference type="Pfam" id="PF13813">
    <property type="entry name" value="MBOAT_2"/>
    <property type="match status" value="1"/>
</dbReference>
<feature type="transmembrane region" description="Helical" evidence="7">
    <location>
        <begin position="226"/>
        <end position="248"/>
    </location>
</feature>
<keyword evidence="6 7" id="KW-0472">Membrane</keyword>
<proteinExistence type="predicted"/>
<dbReference type="PANTHER" id="PTHR31595">
    <property type="entry name" value="LONG-CHAIN-ALCOHOL O-FATTY-ACYLTRANSFERASE 3-RELATED"/>
    <property type="match status" value="1"/>
</dbReference>
<name>A0ABN6H7T9_9BACT</name>
<dbReference type="EMBL" id="AP024702">
    <property type="protein sequence ID" value="BCX47510.1"/>
    <property type="molecule type" value="Genomic_DNA"/>
</dbReference>
<evidence type="ECO:0000256" key="6">
    <source>
        <dbReference type="ARBA" id="ARBA00023136"/>
    </source>
</evidence>
<keyword evidence="10" id="KW-1185">Reference proteome</keyword>
<dbReference type="InterPro" id="IPR044851">
    <property type="entry name" value="Wax_synthase"/>
</dbReference>
<keyword evidence="3 9" id="KW-0808">Transferase</keyword>
<evidence type="ECO:0000256" key="1">
    <source>
        <dbReference type="ARBA" id="ARBA00004141"/>
    </source>
</evidence>
<organism evidence="9 10">
    <name type="scientific">Haloferula helveola</name>
    <dbReference type="NCBI Taxonomy" id="490095"/>
    <lineage>
        <taxon>Bacteria</taxon>
        <taxon>Pseudomonadati</taxon>
        <taxon>Verrucomicrobiota</taxon>
        <taxon>Verrucomicrobiia</taxon>
        <taxon>Verrucomicrobiales</taxon>
        <taxon>Verrucomicrobiaceae</taxon>
        <taxon>Haloferula</taxon>
    </lineage>
</organism>
<feature type="transmembrane region" description="Helical" evidence="7">
    <location>
        <begin position="161"/>
        <end position="180"/>
    </location>
</feature>
<sequence>MWAIAVVMFAVLKAASFWWERGGPASSPRKLAYLFLWPGMDARAFLSAKEVPPPSSREWLAAGFKTVLGIVLLVLATRLEPPLLSGWCAMVGIIFLLHFGAFHLLSCFWRSRGIDAVPLMNRPLLATSVSGFWGRHWNIAFRDLTHRMVFKPVLRRHGGSAAVLAGFLFSGILHELAITVPAGGGYGLPTVFFMIQGVAALVERSAFGKRCGLGASFRGWTFTQGLLALTVALLFPPPFVLRIIYPFLEFLHRPFA</sequence>
<keyword evidence="5 7" id="KW-1133">Transmembrane helix</keyword>
<keyword evidence="4 7" id="KW-0812">Transmembrane</keyword>
<comment type="pathway">
    <text evidence="2">Secondary metabolite biosynthesis.</text>
</comment>
<evidence type="ECO:0000256" key="5">
    <source>
        <dbReference type="ARBA" id="ARBA00022989"/>
    </source>
</evidence>
<evidence type="ECO:0000256" key="7">
    <source>
        <dbReference type="SAM" id="Phobius"/>
    </source>
</evidence>
<evidence type="ECO:0000256" key="4">
    <source>
        <dbReference type="ARBA" id="ARBA00022692"/>
    </source>
</evidence>
<gene>
    <name evidence="9" type="ORF">HAHE_14180</name>
</gene>
<evidence type="ECO:0000259" key="8">
    <source>
        <dbReference type="Pfam" id="PF13813"/>
    </source>
</evidence>
<dbReference type="GO" id="GO:0016740">
    <property type="term" value="F:transferase activity"/>
    <property type="evidence" value="ECO:0007669"/>
    <property type="project" value="UniProtKB-KW"/>
</dbReference>
<evidence type="ECO:0000256" key="3">
    <source>
        <dbReference type="ARBA" id="ARBA00022679"/>
    </source>
</evidence>
<dbReference type="InterPro" id="IPR032805">
    <property type="entry name" value="Wax_synthase_dom"/>
</dbReference>
<evidence type="ECO:0000313" key="10">
    <source>
        <dbReference type="Proteomes" id="UP001374893"/>
    </source>
</evidence>
<accession>A0ABN6H7T9</accession>
<evidence type="ECO:0000313" key="9">
    <source>
        <dbReference type="EMBL" id="BCX47510.1"/>
    </source>
</evidence>
<feature type="transmembrane region" description="Helical" evidence="7">
    <location>
        <begin position="58"/>
        <end position="77"/>
    </location>
</feature>
<evidence type="ECO:0000256" key="2">
    <source>
        <dbReference type="ARBA" id="ARBA00005179"/>
    </source>
</evidence>
<feature type="domain" description="Wax synthase" evidence="8">
    <location>
        <begin position="118"/>
        <end position="194"/>
    </location>
</feature>
<dbReference type="Proteomes" id="UP001374893">
    <property type="component" value="Chromosome"/>
</dbReference>
<feature type="transmembrane region" description="Helical" evidence="7">
    <location>
        <begin position="186"/>
        <end position="206"/>
    </location>
</feature>
<reference evidence="9 10" key="1">
    <citation type="submission" date="2021-06" db="EMBL/GenBank/DDBJ databases">
        <title>Complete genome of Haloferula helveola possessing various polysaccharide degrading enzymes.</title>
        <authorList>
            <person name="Takami H."/>
            <person name="Huang C."/>
            <person name="Hamasaki K."/>
        </authorList>
    </citation>
    <scope>NUCLEOTIDE SEQUENCE [LARGE SCALE GENOMIC DNA]</scope>
    <source>
        <strain evidence="9 10">CN-1</strain>
    </source>
</reference>
<dbReference type="PANTHER" id="PTHR31595:SF57">
    <property type="entry name" value="OS04G0481900 PROTEIN"/>
    <property type="match status" value="1"/>
</dbReference>